<gene>
    <name evidence="8" type="ORF">Ccel01_18110</name>
    <name evidence="9" type="ORF">FOG94_01635</name>
</gene>
<dbReference type="SUPFAM" id="SSF103473">
    <property type="entry name" value="MFS general substrate transporter"/>
    <property type="match status" value="1"/>
</dbReference>
<evidence type="ECO:0000256" key="3">
    <source>
        <dbReference type="ARBA" id="ARBA00022989"/>
    </source>
</evidence>
<dbReference type="RefSeq" id="WP_137281290.1">
    <property type="nucleotide sequence ID" value="NZ_BSTG01000002.1"/>
</dbReference>
<evidence type="ECO:0000313" key="8">
    <source>
        <dbReference type="EMBL" id="GLY57209.1"/>
    </source>
</evidence>
<dbReference type="Pfam" id="PF07690">
    <property type="entry name" value="MFS_1"/>
    <property type="match status" value="1"/>
</dbReference>
<evidence type="ECO:0000313" key="9">
    <source>
        <dbReference type="EMBL" id="QDP74029.1"/>
    </source>
</evidence>
<feature type="domain" description="Major facilitator superfamily (MFS) profile" evidence="7">
    <location>
        <begin position="16"/>
        <end position="415"/>
    </location>
</feature>
<sequence length="436" mass="42992">MSSPTLARPAPDVRRARVAVAALFLTNGALFANLVPRYPEIKAGLDLGNATYGLAVAAFPAGAITAGLAAAALVRRFGSARVAVAGTVLTAAGLLLAGLAPALPLLVVALFAAGAMDAFTDVAQNAHGLRVQRRYGRSIINGFHALWSVGAVVGGGMAAAAIALGLPLGVHLAITGALFAVVALAALRWCLPGLDGETPDAVAAEAVATPAGAPAGAEPAGTGAALARASRGRTAAVLAALVLVAVAGTLVEDAGSTWAAVYLSGSLGAPATLAAAGFVALVGAQFVGRLVGDRLVDRFGQRAVARTGGALVALGTGLALAFPSVPGTIAGFAAAGFGVATLVPAAMQQADELPGLRAGTGLTLVSWLMRLGFLLSPPIVGLVADATSLRTGLLVLPLAGVVVVLLAGVLAPRRATSSPHHPSPHDRTLESQETSA</sequence>
<dbReference type="InterPro" id="IPR051788">
    <property type="entry name" value="MFS_Transporter"/>
</dbReference>
<evidence type="ECO:0000256" key="5">
    <source>
        <dbReference type="SAM" id="MobiDB-lite"/>
    </source>
</evidence>
<dbReference type="CDD" id="cd17393">
    <property type="entry name" value="MFS_MosC_like"/>
    <property type="match status" value="1"/>
</dbReference>
<feature type="region of interest" description="Disordered" evidence="5">
    <location>
        <begin position="414"/>
        <end position="436"/>
    </location>
</feature>
<dbReference type="PANTHER" id="PTHR23514:SF13">
    <property type="entry name" value="INNER MEMBRANE PROTEIN YBJJ"/>
    <property type="match status" value="1"/>
</dbReference>
<reference evidence="8" key="2">
    <citation type="submission" date="2023-03" db="EMBL/GenBank/DDBJ databases">
        <title>Cellulosimicrobium cellulans NBRC 103059.</title>
        <authorList>
            <person name="Ichikawa N."/>
            <person name="Sato H."/>
            <person name="Tonouchi N."/>
        </authorList>
    </citation>
    <scope>NUCLEOTIDE SEQUENCE</scope>
    <source>
        <strain evidence="8">NBRC 103059</strain>
    </source>
</reference>
<accession>A0AAV5P434</accession>
<keyword evidence="4 6" id="KW-0472">Membrane</keyword>
<evidence type="ECO:0000259" key="7">
    <source>
        <dbReference type="PROSITE" id="PS50850"/>
    </source>
</evidence>
<dbReference type="GO" id="GO:0022857">
    <property type="term" value="F:transmembrane transporter activity"/>
    <property type="evidence" value="ECO:0007669"/>
    <property type="project" value="InterPro"/>
</dbReference>
<dbReference type="GO" id="GO:0005886">
    <property type="term" value="C:plasma membrane"/>
    <property type="evidence" value="ECO:0007669"/>
    <property type="project" value="UniProtKB-SubCell"/>
</dbReference>
<dbReference type="InterPro" id="IPR011701">
    <property type="entry name" value="MFS"/>
</dbReference>
<keyword evidence="2 6" id="KW-0812">Transmembrane</keyword>
<evidence type="ECO:0000313" key="11">
    <source>
        <dbReference type="Proteomes" id="UP001165168"/>
    </source>
</evidence>
<dbReference type="Gene3D" id="1.20.1250.20">
    <property type="entry name" value="MFS general substrate transporter like domains"/>
    <property type="match status" value="2"/>
</dbReference>
<proteinExistence type="predicted"/>
<organism evidence="8 11">
    <name type="scientific">Cellulosimicrobium cellulans</name>
    <name type="common">Arthrobacter luteus</name>
    <dbReference type="NCBI Taxonomy" id="1710"/>
    <lineage>
        <taxon>Bacteria</taxon>
        <taxon>Bacillati</taxon>
        <taxon>Actinomycetota</taxon>
        <taxon>Actinomycetes</taxon>
        <taxon>Micrococcales</taxon>
        <taxon>Promicromonosporaceae</taxon>
        <taxon>Cellulosimicrobium</taxon>
    </lineage>
</organism>
<dbReference type="Proteomes" id="UP001165168">
    <property type="component" value="Unassembled WGS sequence"/>
</dbReference>
<dbReference type="PANTHER" id="PTHR23514">
    <property type="entry name" value="BYPASS OF STOP CODON PROTEIN 6"/>
    <property type="match status" value="1"/>
</dbReference>
<protein>
    <submittedName>
        <fullName evidence="8">MFS transporter</fullName>
    </submittedName>
</protein>
<reference evidence="9 10" key="1">
    <citation type="submission" date="2019-07" db="EMBL/GenBank/DDBJ databases">
        <title>Complete Genome Sequence and Methylome Analysis of Arthrobacter luteus NEB113.</title>
        <authorList>
            <person name="Fomenkov A."/>
            <person name="Anton B.P."/>
            <person name="Vincze T."/>
            <person name="Roberts R.J."/>
        </authorList>
    </citation>
    <scope>NUCLEOTIDE SEQUENCE [LARGE SCALE GENOMIC DNA]</scope>
    <source>
        <strain evidence="9 10">NEB113</strain>
    </source>
</reference>
<dbReference type="EMBL" id="CP041694">
    <property type="protein sequence ID" value="QDP74029.1"/>
    <property type="molecule type" value="Genomic_DNA"/>
</dbReference>
<comment type="subcellular location">
    <subcellularLocation>
        <location evidence="1">Cell membrane</location>
        <topology evidence="1">Multi-pass membrane protein</topology>
    </subcellularLocation>
</comment>
<feature type="transmembrane region" description="Helical" evidence="6">
    <location>
        <begin position="303"/>
        <end position="322"/>
    </location>
</feature>
<keyword evidence="10" id="KW-1185">Reference proteome</keyword>
<feature type="transmembrane region" description="Helical" evidence="6">
    <location>
        <begin position="172"/>
        <end position="191"/>
    </location>
</feature>
<feature type="transmembrane region" description="Helical" evidence="6">
    <location>
        <begin position="271"/>
        <end position="291"/>
    </location>
</feature>
<feature type="transmembrane region" description="Helical" evidence="6">
    <location>
        <begin position="234"/>
        <end position="251"/>
    </location>
</feature>
<evidence type="ECO:0000256" key="2">
    <source>
        <dbReference type="ARBA" id="ARBA00022692"/>
    </source>
</evidence>
<evidence type="ECO:0000313" key="10">
    <source>
        <dbReference type="Proteomes" id="UP000319068"/>
    </source>
</evidence>
<dbReference type="PROSITE" id="PS50850">
    <property type="entry name" value="MFS"/>
    <property type="match status" value="1"/>
</dbReference>
<dbReference type="EMBL" id="BSTG01000002">
    <property type="protein sequence ID" value="GLY57209.1"/>
    <property type="molecule type" value="Genomic_DNA"/>
</dbReference>
<feature type="transmembrane region" description="Helical" evidence="6">
    <location>
        <begin position="50"/>
        <end position="73"/>
    </location>
</feature>
<feature type="transmembrane region" description="Helical" evidence="6">
    <location>
        <begin position="144"/>
        <end position="166"/>
    </location>
</feature>
<dbReference type="AlphaFoldDB" id="A0AAV5P434"/>
<feature type="transmembrane region" description="Helical" evidence="6">
    <location>
        <begin position="392"/>
        <end position="411"/>
    </location>
</feature>
<keyword evidence="3 6" id="KW-1133">Transmembrane helix</keyword>
<evidence type="ECO:0000256" key="1">
    <source>
        <dbReference type="ARBA" id="ARBA00004651"/>
    </source>
</evidence>
<evidence type="ECO:0000256" key="6">
    <source>
        <dbReference type="SAM" id="Phobius"/>
    </source>
</evidence>
<feature type="transmembrane region" description="Helical" evidence="6">
    <location>
        <begin position="359"/>
        <end position="380"/>
    </location>
</feature>
<evidence type="ECO:0000256" key="4">
    <source>
        <dbReference type="ARBA" id="ARBA00023136"/>
    </source>
</evidence>
<dbReference type="Proteomes" id="UP000319068">
    <property type="component" value="Chromosome"/>
</dbReference>
<dbReference type="InterPro" id="IPR036259">
    <property type="entry name" value="MFS_trans_sf"/>
</dbReference>
<dbReference type="InterPro" id="IPR020846">
    <property type="entry name" value="MFS_dom"/>
</dbReference>
<feature type="transmembrane region" description="Helical" evidence="6">
    <location>
        <begin position="328"/>
        <end position="347"/>
    </location>
</feature>
<name>A0AAV5P434_CELCE</name>